<comment type="caution">
    <text evidence="2">The sequence shown here is derived from an EMBL/GenBank/DDBJ whole genome shotgun (WGS) entry which is preliminary data.</text>
</comment>
<feature type="domain" description="DUF4283" evidence="1">
    <location>
        <begin position="133"/>
        <end position="216"/>
    </location>
</feature>
<dbReference type="EMBL" id="JBEDUW010000007">
    <property type="protein sequence ID" value="KAK9912598.1"/>
    <property type="molecule type" value="Genomic_DNA"/>
</dbReference>
<dbReference type="Pfam" id="PF14111">
    <property type="entry name" value="DUF4283"/>
    <property type="match status" value="1"/>
</dbReference>
<dbReference type="Proteomes" id="UP001457282">
    <property type="component" value="Unassembled WGS sequence"/>
</dbReference>
<organism evidence="2 3">
    <name type="scientific">Rubus argutus</name>
    <name type="common">Southern blackberry</name>
    <dbReference type="NCBI Taxonomy" id="59490"/>
    <lineage>
        <taxon>Eukaryota</taxon>
        <taxon>Viridiplantae</taxon>
        <taxon>Streptophyta</taxon>
        <taxon>Embryophyta</taxon>
        <taxon>Tracheophyta</taxon>
        <taxon>Spermatophyta</taxon>
        <taxon>Magnoliopsida</taxon>
        <taxon>eudicotyledons</taxon>
        <taxon>Gunneridae</taxon>
        <taxon>Pentapetalae</taxon>
        <taxon>rosids</taxon>
        <taxon>fabids</taxon>
        <taxon>Rosales</taxon>
        <taxon>Rosaceae</taxon>
        <taxon>Rosoideae</taxon>
        <taxon>Rosoideae incertae sedis</taxon>
        <taxon>Rubus</taxon>
    </lineage>
</organism>
<dbReference type="PANTHER" id="PTHR31286">
    <property type="entry name" value="GLYCINE-RICH CELL WALL STRUCTURAL PROTEIN 1.8-LIKE"/>
    <property type="match status" value="1"/>
</dbReference>
<evidence type="ECO:0000313" key="3">
    <source>
        <dbReference type="Proteomes" id="UP001457282"/>
    </source>
</evidence>
<dbReference type="AlphaFoldDB" id="A0AAW1VW85"/>
<sequence length="227" mass="25861">MSRVRHPSCLILLDLGRGYHLLVCSAIWQSSILPLPALVSPRLTPFTSPPPFLLCLSAYHDLLWLRRSGLNFNWAHRSGKVLSPKRTFIIAPNLETSSPPPESINKGPFSIPLDSAPTRVRFSDPDVQVLAEKNKKFTLVGKIFGDPISPQNIQTRFIGSWIDFQGPFSIDHVGYGWFKVAFTVEEDLQFVLDNRPWFVQGQIFHLQRWFPTFDPAKTTIDHLLVWV</sequence>
<keyword evidence="3" id="KW-1185">Reference proteome</keyword>
<proteinExistence type="predicted"/>
<dbReference type="InterPro" id="IPR040256">
    <property type="entry name" value="At4g02000-like"/>
</dbReference>
<evidence type="ECO:0000313" key="2">
    <source>
        <dbReference type="EMBL" id="KAK9912598.1"/>
    </source>
</evidence>
<protein>
    <recommendedName>
        <fullName evidence="1">DUF4283 domain-containing protein</fullName>
    </recommendedName>
</protein>
<accession>A0AAW1VW85</accession>
<dbReference type="PANTHER" id="PTHR31286:SF99">
    <property type="entry name" value="DUF4283 DOMAIN-CONTAINING PROTEIN"/>
    <property type="match status" value="1"/>
</dbReference>
<reference evidence="2 3" key="1">
    <citation type="journal article" date="2023" name="G3 (Bethesda)">
        <title>A chromosome-length genome assembly and annotation of blackberry (Rubus argutus, cv. 'Hillquist').</title>
        <authorList>
            <person name="Bruna T."/>
            <person name="Aryal R."/>
            <person name="Dudchenko O."/>
            <person name="Sargent D.J."/>
            <person name="Mead D."/>
            <person name="Buti M."/>
            <person name="Cavallini A."/>
            <person name="Hytonen T."/>
            <person name="Andres J."/>
            <person name="Pham M."/>
            <person name="Weisz D."/>
            <person name="Mascagni F."/>
            <person name="Usai G."/>
            <person name="Natali L."/>
            <person name="Bassil N."/>
            <person name="Fernandez G.E."/>
            <person name="Lomsadze A."/>
            <person name="Armour M."/>
            <person name="Olukolu B."/>
            <person name="Poorten T."/>
            <person name="Britton C."/>
            <person name="Davik J."/>
            <person name="Ashrafi H."/>
            <person name="Aiden E.L."/>
            <person name="Borodovsky M."/>
            <person name="Worthington M."/>
        </authorList>
    </citation>
    <scope>NUCLEOTIDE SEQUENCE [LARGE SCALE GENOMIC DNA]</scope>
    <source>
        <strain evidence="2">PI 553951</strain>
    </source>
</reference>
<gene>
    <name evidence="2" type="ORF">M0R45_036455</name>
</gene>
<name>A0AAW1VW85_RUBAR</name>
<evidence type="ECO:0000259" key="1">
    <source>
        <dbReference type="Pfam" id="PF14111"/>
    </source>
</evidence>
<dbReference type="InterPro" id="IPR025558">
    <property type="entry name" value="DUF4283"/>
</dbReference>